<accession>A0A182IRY5</accession>
<reference evidence="1" key="1">
    <citation type="submission" date="2022-08" db="UniProtKB">
        <authorList>
            <consortium name="EnsemblMetazoa"/>
        </authorList>
    </citation>
    <scope>IDENTIFICATION</scope>
    <source>
        <strain evidence="1">EBRO</strain>
    </source>
</reference>
<organism evidence="1">
    <name type="scientific">Anopheles atroparvus</name>
    <name type="common">European mosquito</name>
    <dbReference type="NCBI Taxonomy" id="41427"/>
    <lineage>
        <taxon>Eukaryota</taxon>
        <taxon>Metazoa</taxon>
        <taxon>Ecdysozoa</taxon>
        <taxon>Arthropoda</taxon>
        <taxon>Hexapoda</taxon>
        <taxon>Insecta</taxon>
        <taxon>Pterygota</taxon>
        <taxon>Neoptera</taxon>
        <taxon>Endopterygota</taxon>
        <taxon>Diptera</taxon>
        <taxon>Nematocera</taxon>
        <taxon>Culicoidea</taxon>
        <taxon>Culicidae</taxon>
        <taxon>Anophelinae</taxon>
        <taxon>Anopheles</taxon>
    </lineage>
</organism>
<evidence type="ECO:0000313" key="1">
    <source>
        <dbReference type="EnsemblMetazoa" id="AATE004343-PA.1"/>
    </source>
</evidence>
<proteinExistence type="predicted"/>
<sequence>MRTCWRTVLAFALLGCHVVRGDFGIPPAIDGATAIQQYATNVINQASEVENSYGNIPLDGPVPAFNEAGEALKAVYQRLVDLLNPIGQSLRTLAVNDVGPVETLFGDTDSKIATMQTFITNASPALLATVQAKVSVNVRNELFDILTSINGSLGSLKSSLTALRTGVINARTAAASNGGVYTSSNIQNNVKSTLVFSVQTAATRLQANLPSAMYSAQESVRTITEANQFVETGVRVASGDSVNELWESELLRDYQRIVDFNGELEALVNSELPLVTDRLGMFAADFGVLVGPLGTQYGEVSSVFGQIVAGTELNVLNGYKTLTKTATGFIAELLVQFFQPIEPVIRRLAEILVQRTPYADYCYATFYPKVLQYLLSGEMTVSSCLDIELGRAKALMEALLEVIYELQFFLEDTNEYLHICYRLSLFDEQLASECLQEHSDFSEVIPCTAIKEYAVLLQLLCKEVDSIRFRLWACMSRDAPDYPILASQLLTDIETCRISGPFSPV</sequence>
<dbReference type="EnsemblMetazoa" id="AATE004343-RA">
    <property type="protein sequence ID" value="AATE004343-PA.1"/>
    <property type="gene ID" value="AATE004343"/>
</dbReference>
<dbReference type="VEuPathDB" id="VectorBase:AATE004343"/>
<dbReference type="AlphaFoldDB" id="A0A182IRY5"/>
<protein>
    <recommendedName>
        <fullName evidence="2">Protein TsetseEP domain-containing protein</fullName>
    </recommendedName>
</protein>
<evidence type="ECO:0008006" key="2">
    <source>
        <dbReference type="Google" id="ProtNLM"/>
    </source>
</evidence>
<name>A0A182IRY5_ANOAO</name>